<proteinExistence type="predicted"/>
<dbReference type="HOGENOM" id="CLU_113616_0_0_9"/>
<gene>
    <name evidence="2" type="ordered locus">bpr_II415</name>
</gene>
<name>E0S4M0_BUTPB</name>
<dbReference type="RefSeq" id="WP_013283001.1">
    <property type="nucleotide sequence ID" value="NC_014389.1"/>
</dbReference>
<geneLocation type="plasmid" evidence="2 3">
    <name>pCY360</name>
</geneLocation>
<dbReference type="AlphaFoldDB" id="E0S4M0"/>
<dbReference type="EMBL" id="CP001812">
    <property type="protein sequence ID" value="ADL36352.1"/>
    <property type="molecule type" value="Genomic_DNA"/>
</dbReference>
<organism evidence="2 3">
    <name type="scientific">Butyrivibrio proteoclasticus (strain ATCC 51982 / DSM 14932 / B316)</name>
    <name type="common">Clostridium proteoclasticum</name>
    <dbReference type="NCBI Taxonomy" id="515622"/>
    <lineage>
        <taxon>Bacteria</taxon>
        <taxon>Bacillati</taxon>
        <taxon>Bacillota</taxon>
        <taxon>Clostridia</taxon>
        <taxon>Lachnospirales</taxon>
        <taxon>Lachnospiraceae</taxon>
        <taxon>Butyrivibrio</taxon>
    </lineage>
</organism>
<reference evidence="2 3" key="1">
    <citation type="journal article" date="2010" name="PLoS ONE">
        <title>The glycobiome of the rumen bacterium Butyrivibrio proteoclasticus B316(T) highlights adaptation to a polysaccharide-rich environment.</title>
        <authorList>
            <person name="Kelly W.J."/>
            <person name="Leahy S.C."/>
            <person name="Altermann E."/>
            <person name="Yeoman C.J."/>
            <person name="Dunne J.C."/>
            <person name="Kong Z."/>
            <person name="Pacheco D.M."/>
            <person name="Li D."/>
            <person name="Noel S.J."/>
            <person name="Moon C.D."/>
            <person name="Cookson A.L."/>
            <person name="Attwood G.T."/>
        </authorList>
    </citation>
    <scope>NUCLEOTIDE SEQUENCE [LARGE SCALE GENOMIC DNA]</scope>
    <source>
        <strain evidence="3">ATCC 51982 / DSM 14932 / B316</strain>
        <plasmid evidence="3">Plasmid pCY360</plasmid>
    </source>
</reference>
<evidence type="ECO:0000313" key="2">
    <source>
        <dbReference type="EMBL" id="ADL36352.1"/>
    </source>
</evidence>
<evidence type="ECO:0000259" key="1">
    <source>
        <dbReference type="Pfam" id="PF18813"/>
    </source>
</evidence>
<dbReference type="InterPro" id="IPR041420">
    <property type="entry name" value="PBECR4"/>
</dbReference>
<sequence>MGDVGKSQIIKRIHNAAVKYKKHLVGNTYMFVYDNTYVEVRFKKSSFAHLTGAETKLSAEEFYKHALKEKGLRPMEVSFSKAHPFDLAEKKTRFLADLYKLTITDVVIATDIQTLTFAYSIGITDLEFVICLGDDADASGKIKSSAKVPYSFRVEEIDNSKFNGLYEVTHIFEKKTGEKKYSVMSFGNSDTIATLPEEIKNKIDTNLIK</sequence>
<protein>
    <recommendedName>
        <fullName evidence="1">Phage-Barnase-EndoU-ColicinE5/D-RelE like nuclease 4 domain-containing protein</fullName>
    </recommendedName>
</protein>
<dbReference type="Pfam" id="PF18813">
    <property type="entry name" value="PBECR4"/>
    <property type="match status" value="1"/>
</dbReference>
<dbReference type="KEGG" id="bpb:bpr_II415"/>
<keyword evidence="3" id="KW-1185">Reference proteome</keyword>
<keyword evidence="2" id="KW-0614">Plasmid</keyword>
<feature type="domain" description="Phage-Barnase-EndoU-ColicinE5/D-RelE like nuclease 4" evidence="1">
    <location>
        <begin position="12"/>
        <end position="187"/>
    </location>
</feature>
<evidence type="ECO:0000313" key="3">
    <source>
        <dbReference type="Proteomes" id="UP000001299"/>
    </source>
</evidence>
<accession>E0S4M0</accession>
<dbReference type="Proteomes" id="UP000001299">
    <property type="component" value="Plasmid pCY360"/>
</dbReference>